<accession>A0ABQ4WXW9</accession>
<dbReference type="EMBL" id="BQNB010009012">
    <property type="protein sequence ID" value="GJS57526.1"/>
    <property type="molecule type" value="Genomic_DNA"/>
</dbReference>
<reference evidence="2" key="2">
    <citation type="submission" date="2022-01" db="EMBL/GenBank/DDBJ databases">
        <authorList>
            <person name="Yamashiro T."/>
            <person name="Shiraishi A."/>
            <person name="Satake H."/>
            <person name="Nakayama K."/>
        </authorList>
    </citation>
    <scope>NUCLEOTIDE SEQUENCE</scope>
</reference>
<reference evidence="2" key="1">
    <citation type="journal article" date="2022" name="Int. J. Mol. Sci.">
        <title>Draft Genome of Tanacetum Coccineum: Genomic Comparison of Closely Related Tanacetum-Family Plants.</title>
        <authorList>
            <person name="Yamashiro T."/>
            <person name="Shiraishi A."/>
            <person name="Nakayama K."/>
            <person name="Satake H."/>
        </authorList>
    </citation>
    <scope>NUCLEOTIDE SEQUENCE</scope>
</reference>
<dbReference type="Proteomes" id="UP001151760">
    <property type="component" value="Unassembled WGS sequence"/>
</dbReference>
<gene>
    <name evidence="2" type="ORF">Tco_0652310</name>
</gene>
<evidence type="ECO:0000313" key="3">
    <source>
        <dbReference type="Proteomes" id="UP001151760"/>
    </source>
</evidence>
<sequence>MSTYPKSSNLISINWSSSLNNLITFNLSSPKLPCKPMSSSQHPPSKLSKKPKISVRPVWIKKMSTCHPSNKFDTPTPMPKPLSPCNEPSKENSPIAQSNQASPQPYSPINLASPQPYSPPLINPYVASVLQAQSSPSPQGDNQTQPPPPPSLSREMLVDEINQLQDLSNLLAMHLLNQTNNPSTILLTPTLSHTIPLEKVKHHVGYFPCCRYAQKQFISLSEELNWIEYLLTRPYPLLQVPRNYLTTTTFAPNSPPTTN</sequence>
<evidence type="ECO:0000313" key="2">
    <source>
        <dbReference type="EMBL" id="GJS57526.1"/>
    </source>
</evidence>
<feature type="compositionally biased region" description="Polar residues" evidence="1">
    <location>
        <begin position="132"/>
        <end position="144"/>
    </location>
</feature>
<organism evidence="2 3">
    <name type="scientific">Tanacetum coccineum</name>
    <dbReference type="NCBI Taxonomy" id="301880"/>
    <lineage>
        <taxon>Eukaryota</taxon>
        <taxon>Viridiplantae</taxon>
        <taxon>Streptophyta</taxon>
        <taxon>Embryophyta</taxon>
        <taxon>Tracheophyta</taxon>
        <taxon>Spermatophyta</taxon>
        <taxon>Magnoliopsida</taxon>
        <taxon>eudicotyledons</taxon>
        <taxon>Gunneridae</taxon>
        <taxon>Pentapetalae</taxon>
        <taxon>asterids</taxon>
        <taxon>campanulids</taxon>
        <taxon>Asterales</taxon>
        <taxon>Asteraceae</taxon>
        <taxon>Asteroideae</taxon>
        <taxon>Anthemideae</taxon>
        <taxon>Anthemidinae</taxon>
        <taxon>Tanacetum</taxon>
    </lineage>
</organism>
<evidence type="ECO:0000256" key="1">
    <source>
        <dbReference type="SAM" id="MobiDB-lite"/>
    </source>
</evidence>
<name>A0ABQ4WXW9_9ASTR</name>
<feature type="compositionally biased region" description="Polar residues" evidence="1">
    <location>
        <begin position="91"/>
        <end position="104"/>
    </location>
</feature>
<comment type="caution">
    <text evidence="2">The sequence shown here is derived from an EMBL/GenBank/DDBJ whole genome shotgun (WGS) entry which is preliminary data.</text>
</comment>
<keyword evidence="3" id="KW-1185">Reference proteome</keyword>
<proteinExistence type="predicted"/>
<feature type="region of interest" description="Disordered" evidence="1">
    <location>
        <begin position="34"/>
        <end position="113"/>
    </location>
</feature>
<feature type="region of interest" description="Disordered" evidence="1">
    <location>
        <begin position="132"/>
        <end position="153"/>
    </location>
</feature>
<protein>
    <submittedName>
        <fullName evidence="2">Uncharacterized protein</fullName>
    </submittedName>
</protein>